<dbReference type="WBParaSite" id="HPBE_0001288301-mRNA-1">
    <property type="protein sequence ID" value="HPBE_0001288301-mRNA-1"/>
    <property type="gene ID" value="HPBE_0001288301"/>
</dbReference>
<keyword evidence="3" id="KW-1185">Reference proteome</keyword>
<evidence type="ECO:0000313" key="2">
    <source>
        <dbReference type="EMBL" id="VDO93987.1"/>
    </source>
</evidence>
<accession>A0A3P8AB89</accession>
<organism evidence="3 4">
    <name type="scientific">Heligmosomoides polygyrus</name>
    <name type="common">Parasitic roundworm</name>
    <dbReference type="NCBI Taxonomy" id="6339"/>
    <lineage>
        <taxon>Eukaryota</taxon>
        <taxon>Metazoa</taxon>
        <taxon>Ecdysozoa</taxon>
        <taxon>Nematoda</taxon>
        <taxon>Chromadorea</taxon>
        <taxon>Rhabditida</taxon>
        <taxon>Rhabditina</taxon>
        <taxon>Rhabditomorpha</taxon>
        <taxon>Strongyloidea</taxon>
        <taxon>Heligmosomidae</taxon>
        <taxon>Heligmosomoides</taxon>
    </lineage>
</organism>
<reference evidence="4" key="2">
    <citation type="submission" date="2019-09" db="UniProtKB">
        <authorList>
            <consortium name="WormBaseParasite"/>
        </authorList>
    </citation>
    <scope>IDENTIFICATION</scope>
</reference>
<proteinExistence type="predicted"/>
<sequence length="79" mass="7906">MGWGDTGIIVSTNATHTGQSGRGDSAASAAARLCESVDGGGVTCVKKTWSTSSTVPPGRLGGSRLSAQSIPVTRLAVEM</sequence>
<protein>
    <submittedName>
        <fullName evidence="2 4">Uncharacterized protein</fullName>
    </submittedName>
</protein>
<feature type="compositionally biased region" description="Polar residues" evidence="1">
    <location>
        <begin position="9"/>
        <end position="19"/>
    </location>
</feature>
<accession>A0A183FWP5</accession>
<feature type="region of interest" description="Disordered" evidence="1">
    <location>
        <begin position="1"/>
        <end position="26"/>
    </location>
</feature>
<evidence type="ECO:0000313" key="4">
    <source>
        <dbReference type="WBParaSite" id="HPBE_0001288301-mRNA-1"/>
    </source>
</evidence>
<reference evidence="2 3" key="1">
    <citation type="submission" date="2018-11" db="EMBL/GenBank/DDBJ databases">
        <authorList>
            <consortium name="Pathogen Informatics"/>
        </authorList>
    </citation>
    <scope>NUCLEOTIDE SEQUENCE [LARGE SCALE GENOMIC DNA]</scope>
</reference>
<evidence type="ECO:0000256" key="1">
    <source>
        <dbReference type="SAM" id="MobiDB-lite"/>
    </source>
</evidence>
<dbReference type="Proteomes" id="UP000050761">
    <property type="component" value="Unassembled WGS sequence"/>
</dbReference>
<evidence type="ECO:0000313" key="3">
    <source>
        <dbReference type="Proteomes" id="UP000050761"/>
    </source>
</evidence>
<dbReference type="EMBL" id="UZAH01027674">
    <property type="protein sequence ID" value="VDO93987.1"/>
    <property type="molecule type" value="Genomic_DNA"/>
</dbReference>
<name>A0A183FWP5_HELPZ</name>
<gene>
    <name evidence="2" type="ORF">HPBE_LOCUS12884</name>
</gene>
<dbReference type="AlphaFoldDB" id="A0A183FWP5"/>